<sequence length="543" mass="60352">MKNKFLLILAIVGIFVGCDDNDYDEPNTFSDVGFYSSTAQQDEMLLNIYDYITFVDVSQGEVEHTWSIGEGNFFLDGPIASRDSVFTQIYPGQTIVQDKTIHVQFNKSGNQEVRLRNLFKDSVAFRGNSYDLGDYILPSVKEGDYWVIDTTFVVKVYDTIIADIEVRQFGDVIDHTSLDTVYVEAGDVVQFIDKTTIGEPTGRYWSVRKTLAEGAVASDDDVVASSGNQTADLVFKKLGNFTARITANRSGQNIPADSDTYIIPAPFKVVPSSKPFVLTGTIKELENETIQVPFNGEFASFLNKEAFFKVILDDNGTPTELAIESVTINSTDSTILDIVLAEPIYRPDVLTVTLLEGSGIESTDTRTPVSFADEPVIMHDVNLLNDELFGFEDGGGSWWAKHWSANGTVEFTTEMAYEGDYSIKLGLVPGQKEAAISTPTSGTYQFPEIKNITGEKFVVSWEMYITPDSDTAGKAMGLFRFPSWAQTWVSLANKPKGEWVTVTGEYSASNVTGLYLRILDNNLNTNVTVYYDNFKLQEKEERP</sequence>
<proteinExistence type="predicted"/>
<dbReference type="PROSITE" id="PS51257">
    <property type="entry name" value="PROKAR_LIPOPROTEIN"/>
    <property type="match status" value="1"/>
</dbReference>
<dbReference type="Gene3D" id="2.60.120.260">
    <property type="entry name" value="Galactose-binding domain-like"/>
    <property type="match status" value="1"/>
</dbReference>
<dbReference type="Proteomes" id="UP000199595">
    <property type="component" value="Unassembled WGS sequence"/>
</dbReference>
<organism evidence="1 2">
    <name type="scientific">Lutibacter oricola</name>
    <dbReference type="NCBI Taxonomy" id="762486"/>
    <lineage>
        <taxon>Bacteria</taxon>
        <taxon>Pseudomonadati</taxon>
        <taxon>Bacteroidota</taxon>
        <taxon>Flavobacteriia</taxon>
        <taxon>Flavobacteriales</taxon>
        <taxon>Flavobacteriaceae</taxon>
        <taxon>Lutibacter</taxon>
    </lineage>
</organism>
<evidence type="ECO:0000313" key="1">
    <source>
        <dbReference type="EMBL" id="SDX10369.1"/>
    </source>
</evidence>
<dbReference type="OrthoDB" id="9800955at2"/>
<reference evidence="2" key="1">
    <citation type="submission" date="2016-10" db="EMBL/GenBank/DDBJ databases">
        <authorList>
            <person name="Varghese N."/>
            <person name="Submissions S."/>
        </authorList>
    </citation>
    <scope>NUCLEOTIDE SEQUENCE [LARGE SCALE GENOMIC DNA]</scope>
    <source>
        <strain evidence="2">DSM 24956</strain>
    </source>
</reference>
<gene>
    <name evidence="1" type="ORF">SAMN05444411_103100</name>
</gene>
<evidence type="ECO:0000313" key="2">
    <source>
        <dbReference type="Proteomes" id="UP000199595"/>
    </source>
</evidence>
<dbReference type="STRING" id="762486.SAMN05444411_103100"/>
<dbReference type="SUPFAM" id="SSF49785">
    <property type="entry name" value="Galactose-binding domain-like"/>
    <property type="match status" value="1"/>
</dbReference>
<keyword evidence="2" id="KW-1185">Reference proteome</keyword>
<dbReference type="EMBL" id="FNNJ01000003">
    <property type="protein sequence ID" value="SDX10369.1"/>
    <property type="molecule type" value="Genomic_DNA"/>
</dbReference>
<accession>A0A1H2Z0P2</accession>
<dbReference type="AlphaFoldDB" id="A0A1H2Z0P2"/>
<name>A0A1H2Z0P2_9FLAO</name>
<dbReference type="InterPro" id="IPR008979">
    <property type="entry name" value="Galactose-bd-like_sf"/>
</dbReference>
<dbReference type="RefSeq" id="WP_090122201.1">
    <property type="nucleotide sequence ID" value="NZ_FNNJ01000003.1"/>
</dbReference>
<protein>
    <submittedName>
        <fullName evidence="1">Uncharacterized protein</fullName>
    </submittedName>
</protein>